<feature type="region of interest" description="Disordered" evidence="8">
    <location>
        <begin position="24"/>
        <end position="141"/>
    </location>
</feature>
<sequence length="507" mass="55490">MAGWISSKLKVAETFLQQIDQQAAESLGKNEKSPSHESIDDVLRRAETVPLKDQLKKKSSDTHYNSNVNLLPRANHDPGKQHSTRKKLEKPARKPTSRPSPILTEADWTELLGAPEPVSNGIPGSYGSEAKKTATPKRSPPVLKQARGLGFSLPNVVNGDSVSPPGVSKPQAVTQLGETSKFLLNDEDLVKKEVPLNFTSGASVSADSLLRKLDGDSSVSLGERNDGLDGNSPERGISNGHSIAKNELHSEINHKMVSSDENSDFKSRNGLDSVSKADEPSTTRNSSIEKSEEVSMVMNDQSDSIGVSYGDQTEQVLGDTSRDSLPRHGSGSSSYTPAAKLVRSHINYSESEERSESESDSDSTDSEEDSQRKAERRSKREKMMAEAAAAKALEAIKEREDFAARLEGEKQSLEKILAEWEKQQAQEASELQTNMMEAMEAVDIEKQKHNSTRMEALACLAKLETTNAELAKSLATTQWKLEVEVHRVAELRQEIESKEAAQQDSSP</sequence>
<evidence type="ECO:0000256" key="4">
    <source>
        <dbReference type="ARBA" id="ARBA00023034"/>
    </source>
</evidence>
<feature type="compositionally biased region" description="Basic and acidic residues" evidence="8">
    <location>
        <begin position="28"/>
        <end position="47"/>
    </location>
</feature>
<dbReference type="OMA" id="TTMMETM"/>
<feature type="compositionally biased region" description="Basic and acidic residues" evidence="8">
    <location>
        <begin position="244"/>
        <end position="293"/>
    </location>
</feature>
<evidence type="ECO:0000256" key="2">
    <source>
        <dbReference type="ARBA" id="ARBA00022692"/>
    </source>
</evidence>
<dbReference type="Gramene" id="ERN00611">
    <property type="protein sequence ID" value="ERN00611"/>
    <property type="gene ID" value="AMTR_s00091p00096420"/>
</dbReference>
<feature type="compositionally biased region" description="Acidic residues" evidence="8">
    <location>
        <begin position="358"/>
        <end position="368"/>
    </location>
</feature>
<dbReference type="GO" id="GO:0000139">
    <property type="term" value="C:Golgi membrane"/>
    <property type="evidence" value="ECO:0007669"/>
    <property type="project" value="UniProtKB-SubCell"/>
</dbReference>
<keyword evidence="5 7" id="KW-0175">Coiled coil</keyword>
<feature type="compositionally biased region" description="Basic residues" evidence="8">
    <location>
        <begin position="82"/>
        <end position="96"/>
    </location>
</feature>
<keyword evidence="2" id="KW-0812">Transmembrane</keyword>
<comment type="subcellular location">
    <subcellularLocation>
        <location evidence="1">Golgi apparatus membrane</location>
    </subcellularLocation>
</comment>
<evidence type="ECO:0000256" key="6">
    <source>
        <dbReference type="ARBA" id="ARBA00023136"/>
    </source>
</evidence>
<feature type="compositionally biased region" description="Polar residues" evidence="8">
    <location>
        <begin position="298"/>
        <end position="315"/>
    </location>
</feature>
<evidence type="ECO:0000256" key="1">
    <source>
        <dbReference type="ARBA" id="ARBA00004394"/>
    </source>
</evidence>
<dbReference type="eggNOG" id="ENOG502QVAS">
    <property type="taxonomic scope" value="Eukaryota"/>
</dbReference>
<evidence type="ECO:0000256" key="5">
    <source>
        <dbReference type="ARBA" id="ARBA00023054"/>
    </source>
</evidence>
<gene>
    <name evidence="9" type="ORF">AMTR_s00091p00096420</name>
</gene>
<evidence type="ECO:0000313" key="9">
    <source>
        <dbReference type="EMBL" id="ERN00611.1"/>
    </source>
</evidence>
<dbReference type="PANTHER" id="PTHR13815">
    <property type="entry name" value="GOLGIN-84"/>
    <property type="match status" value="1"/>
</dbReference>
<evidence type="ECO:0000313" key="10">
    <source>
        <dbReference type="Proteomes" id="UP000017836"/>
    </source>
</evidence>
<evidence type="ECO:0000256" key="8">
    <source>
        <dbReference type="SAM" id="MobiDB-lite"/>
    </source>
</evidence>
<evidence type="ECO:0000256" key="3">
    <source>
        <dbReference type="ARBA" id="ARBA00022989"/>
    </source>
</evidence>
<name>W1NZ73_AMBTC</name>
<dbReference type="HOGENOM" id="CLU_020951_1_0_1"/>
<evidence type="ECO:0000256" key="7">
    <source>
        <dbReference type="SAM" id="Coils"/>
    </source>
</evidence>
<dbReference type="Proteomes" id="UP000017836">
    <property type="component" value="Unassembled WGS sequence"/>
</dbReference>
<organism evidence="9 10">
    <name type="scientific">Amborella trichopoda</name>
    <dbReference type="NCBI Taxonomy" id="13333"/>
    <lineage>
        <taxon>Eukaryota</taxon>
        <taxon>Viridiplantae</taxon>
        <taxon>Streptophyta</taxon>
        <taxon>Embryophyta</taxon>
        <taxon>Tracheophyta</taxon>
        <taxon>Spermatophyta</taxon>
        <taxon>Magnoliopsida</taxon>
        <taxon>Amborellales</taxon>
        <taxon>Amborellaceae</taxon>
        <taxon>Amborella</taxon>
    </lineage>
</organism>
<proteinExistence type="predicted"/>
<keyword evidence="4" id="KW-0333">Golgi apparatus</keyword>
<dbReference type="PANTHER" id="PTHR13815:SF5">
    <property type="entry name" value="GOLGIN CANDIDATE 2"/>
    <property type="match status" value="1"/>
</dbReference>
<keyword evidence="6" id="KW-0472">Membrane</keyword>
<dbReference type="InterPro" id="IPR019177">
    <property type="entry name" value="Golgin_subfamily_A_member_5"/>
</dbReference>
<dbReference type="GO" id="GO:0007030">
    <property type="term" value="P:Golgi organization"/>
    <property type="evidence" value="ECO:0007669"/>
    <property type="project" value="InterPro"/>
</dbReference>
<keyword evidence="10" id="KW-1185">Reference proteome</keyword>
<reference evidence="10" key="1">
    <citation type="journal article" date="2013" name="Science">
        <title>The Amborella genome and the evolution of flowering plants.</title>
        <authorList>
            <consortium name="Amborella Genome Project"/>
        </authorList>
    </citation>
    <scope>NUCLEOTIDE SEQUENCE [LARGE SCALE GENOMIC DNA]</scope>
</reference>
<dbReference type="EMBL" id="KI394855">
    <property type="protein sequence ID" value="ERN00611.1"/>
    <property type="molecule type" value="Genomic_DNA"/>
</dbReference>
<feature type="region of interest" description="Disordered" evidence="8">
    <location>
        <begin position="216"/>
        <end position="385"/>
    </location>
</feature>
<keyword evidence="3" id="KW-1133">Transmembrane helix</keyword>
<feature type="coiled-coil region" evidence="7">
    <location>
        <begin position="403"/>
        <end position="448"/>
    </location>
</feature>
<accession>W1NZ73</accession>
<dbReference type="AlphaFoldDB" id="W1NZ73"/>
<protein>
    <submittedName>
        <fullName evidence="9">Uncharacterized protein</fullName>
    </submittedName>
</protein>